<gene>
    <name evidence="8" type="ORF">SAMN05660349_00440</name>
</gene>
<feature type="domain" description="RNA polymerase sigma factor 70 region 4 type 2" evidence="7">
    <location>
        <begin position="106"/>
        <end position="155"/>
    </location>
</feature>
<keyword evidence="4" id="KW-0238">DNA-binding</keyword>
<organism evidence="8 9">
    <name type="scientific">Parabacteroides chartae</name>
    <dbReference type="NCBI Taxonomy" id="1037355"/>
    <lineage>
        <taxon>Bacteria</taxon>
        <taxon>Pseudomonadati</taxon>
        <taxon>Bacteroidota</taxon>
        <taxon>Bacteroidia</taxon>
        <taxon>Bacteroidales</taxon>
        <taxon>Tannerellaceae</taxon>
        <taxon>Parabacteroides</taxon>
    </lineage>
</organism>
<dbReference type="InterPro" id="IPR014284">
    <property type="entry name" value="RNA_pol_sigma-70_dom"/>
</dbReference>
<evidence type="ECO:0000313" key="8">
    <source>
        <dbReference type="EMBL" id="SKB30055.1"/>
    </source>
</evidence>
<evidence type="ECO:0000256" key="3">
    <source>
        <dbReference type="ARBA" id="ARBA00023082"/>
    </source>
</evidence>
<accession>A0A1T5A569</accession>
<evidence type="ECO:0000259" key="7">
    <source>
        <dbReference type="Pfam" id="PF08281"/>
    </source>
</evidence>
<evidence type="ECO:0000256" key="5">
    <source>
        <dbReference type="ARBA" id="ARBA00023163"/>
    </source>
</evidence>
<evidence type="ECO:0000259" key="6">
    <source>
        <dbReference type="Pfam" id="PF04542"/>
    </source>
</evidence>
<dbReference type="GO" id="GO:0016987">
    <property type="term" value="F:sigma factor activity"/>
    <property type="evidence" value="ECO:0007669"/>
    <property type="project" value="UniProtKB-KW"/>
</dbReference>
<evidence type="ECO:0000256" key="4">
    <source>
        <dbReference type="ARBA" id="ARBA00023125"/>
    </source>
</evidence>
<reference evidence="9" key="1">
    <citation type="submission" date="2017-02" db="EMBL/GenBank/DDBJ databases">
        <authorList>
            <person name="Varghese N."/>
            <person name="Submissions S."/>
        </authorList>
    </citation>
    <scope>NUCLEOTIDE SEQUENCE [LARGE SCALE GENOMIC DNA]</scope>
    <source>
        <strain evidence="9">DSM 24967</strain>
    </source>
</reference>
<dbReference type="Pfam" id="PF04542">
    <property type="entry name" value="Sigma70_r2"/>
    <property type="match status" value="1"/>
</dbReference>
<keyword evidence="9" id="KW-1185">Reference proteome</keyword>
<keyword evidence="5" id="KW-0804">Transcription</keyword>
<sequence length="169" mass="19584">MSPDQFKQTFLPLHPKLFRVAYALTGNKDDAEDILQEAYCKLWNKREELTNIINPEAFSVTLIKNLCMDFLRSSKSGRYEDSLDTITIASYNTPDTVLENADEVERVTQLIEQLPENQKRVLKLRGFGDCSMEEIEEITGFSAVNVRTLLSRARKIIKEQYIKLNVYER</sequence>
<dbReference type="SUPFAM" id="SSF88946">
    <property type="entry name" value="Sigma2 domain of RNA polymerase sigma factors"/>
    <property type="match status" value="1"/>
</dbReference>
<evidence type="ECO:0000256" key="1">
    <source>
        <dbReference type="ARBA" id="ARBA00010641"/>
    </source>
</evidence>
<dbReference type="InterPro" id="IPR007627">
    <property type="entry name" value="RNA_pol_sigma70_r2"/>
</dbReference>
<dbReference type="PANTHER" id="PTHR43133:SF8">
    <property type="entry name" value="RNA POLYMERASE SIGMA FACTOR HI_1459-RELATED"/>
    <property type="match status" value="1"/>
</dbReference>
<dbReference type="PANTHER" id="PTHR43133">
    <property type="entry name" value="RNA POLYMERASE ECF-TYPE SIGMA FACTO"/>
    <property type="match status" value="1"/>
</dbReference>
<dbReference type="InterPro" id="IPR039425">
    <property type="entry name" value="RNA_pol_sigma-70-like"/>
</dbReference>
<dbReference type="Proteomes" id="UP000190852">
    <property type="component" value="Unassembled WGS sequence"/>
</dbReference>
<dbReference type="Pfam" id="PF08281">
    <property type="entry name" value="Sigma70_r4_2"/>
    <property type="match status" value="1"/>
</dbReference>
<dbReference type="InterPro" id="IPR013325">
    <property type="entry name" value="RNA_pol_sigma_r2"/>
</dbReference>
<protein>
    <submittedName>
        <fullName evidence="8">RNA polymerase sigma-70 factor, ECF subfamily</fullName>
    </submittedName>
</protein>
<dbReference type="Gene3D" id="1.10.10.10">
    <property type="entry name" value="Winged helix-like DNA-binding domain superfamily/Winged helix DNA-binding domain"/>
    <property type="match status" value="1"/>
</dbReference>
<feature type="domain" description="RNA polymerase sigma-70 region 2" evidence="6">
    <location>
        <begin position="13"/>
        <end position="75"/>
    </location>
</feature>
<dbReference type="Gene3D" id="1.10.1740.10">
    <property type="match status" value="1"/>
</dbReference>
<dbReference type="InterPro" id="IPR013324">
    <property type="entry name" value="RNA_pol_sigma_r3/r4-like"/>
</dbReference>
<evidence type="ECO:0000256" key="2">
    <source>
        <dbReference type="ARBA" id="ARBA00023015"/>
    </source>
</evidence>
<keyword evidence="3" id="KW-0731">Sigma factor</keyword>
<keyword evidence="2" id="KW-0805">Transcription regulation</keyword>
<dbReference type="InterPro" id="IPR013249">
    <property type="entry name" value="RNA_pol_sigma70_r4_t2"/>
</dbReference>
<comment type="similarity">
    <text evidence="1">Belongs to the sigma-70 factor family. ECF subfamily.</text>
</comment>
<dbReference type="SUPFAM" id="SSF88659">
    <property type="entry name" value="Sigma3 and sigma4 domains of RNA polymerase sigma factors"/>
    <property type="match status" value="1"/>
</dbReference>
<proteinExistence type="inferred from homology"/>
<dbReference type="GO" id="GO:0003677">
    <property type="term" value="F:DNA binding"/>
    <property type="evidence" value="ECO:0007669"/>
    <property type="project" value="UniProtKB-KW"/>
</dbReference>
<dbReference type="GO" id="GO:0006352">
    <property type="term" value="P:DNA-templated transcription initiation"/>
    <property type="evidence" value="ECO:0007669"/>
    <property type="project" value="InterPro"/>
</dbReference>
<dbReference type="CDD" id="cd06171">
    <property type="entry name" value="Sigma70_r4"/>
    <property type="match status" value="1"/>
</dbReference>
<name>A0A1T5A569_9BACT</name>
<dbReference type="EMBL" id="FUYQ01000002">
    <property type="protein sequence ID" value="SKB30055.1"/>
    <property type="molecule type" value="Genomic_DNA"/>
</dbReference>
<dbReference type="RefSeq" id="WP_079682169.1">
    <property type="nucleotide sequence ID" value="NZ_FUYQ01000002.1"/>
</dbReference>
<dbReference type="NCBIfam" id="TIGR02937">
    <property type="entry name" value="sigma70-ECF"/>
    <property type="match status" value="1"/>
</dbReference>
<evidence type="ECO:0000313" key="9">
    <source>
        <dbReference type="Proteomes" id="UP000190852"/>
    </source>
</evidence>
<dbReference type="InterPro" id="IPR036388">
    <property type="entry name" value="WH-like_DNA-bd_sf"/>
</dbReference>
<dbReference type="AlphaFoldDB" id="A0A1T5A569"/>